<dbReference type="AlphaFoldDB" id="A0A4U6S8Z6"/>
<name>A0A4U6S8Z6_BRAEL</name>
<sequence length="198" mass="22105">MSAQGSHFFANWAKERIDEMDAALTSLESKIGEVNADLRIKANQTLVDLRNKRDGFRAAVEKQVDANEAAWTGAKTQLEADWARFDTEVQKYVESFGEQIKQQQATFKLQADAQLKAWSEAANKFQAAAAGFATERRSELDAMVNRMKADAALAEEKLKKLQQAGTESWPVLMTALTETRAVFDRANEAVREAFKRAA</sequence>
<comment type="caution">
    <text evidence="2">The sequence shown here is derived from an EMBL/GenBank/DDBJ whole genome shotgun (WGS) entry which is preliminary data.</text>
</comment>
<gene>
    <name evidence="2" type="ORF">FDV58_00990</name>
</gene>
<dbReference type="Proteomes" id="UP000305095">
    <property type="component" value="Unassembled WGS sequence"/>
</dbReference>
<dbReference type="RefSeq" id="WP_137476377.1">
    <property type="nucleotide sequence ID" value="NZ_SZZP01000001.1"/>
</dbReference>
<proteinExistence type="predicted"/>
<organism evidence="2 3">
    <name type="scientific">Bradyrhizobium elkanii</name>
    <dbReference type="NCBI Taxonomy" id="29448"/>
    <lineage>
        <taxon>Bacteria</taxon>
        <taxon>Pseudomonadati</taxon>
        <taxon>Pseudomonadota</taxon>
        <taxon>Alphaproteobacteria</taxon>
        <taxon>Hyphomicrobiales</taxon>
        <taxon>Nitrobacteraceae</taxon>
        <taxon>Bradyrhizobium</taxon>
    </lineage>
</organism>
<dbReference type="EMBL" id="SZZP01000001">
    <property type="protein sequence ID" value="TKV83811.1"/>
    <property type="molecule type" value="Genomic_DNA"/>
</dbReference>
<evidence type="ECO:0000313" key="2">
    <source>
        <dbReference type="EMBL" id="TKV83811.1"/>
    </source>
</evidence>
<keyword evidence="1" id="KW-0175">Coiled coil</keyword>
<protein>
    <submittedName>
        <fullName evidence="2">Uncharacterized protein</fullName>
    </submittedName>
</protein>
<accession>A0A4U6S8Z6</accession>
<evidence type="ECO:0000313" key="3">
    <source>
        <dbReference type="Proteomes" id="UP000305095"/>
    </source>
</evidence>
<feature type="coiled-coil region" evidence="1">
    <location>
        <begin position="137"/>
        <end position="164"/>
    </location>
</feature>
<evidence type="ECO:0000256" key="1">
    <source>
        <dbReference type="SAM" id="Coils"/>
    </source>
</evidence>
<reference evidence="2 3" key="1">
    <citation type="submission" date="2019-05" db="EMBL/GenBank/DDBJ databases">
        <title>Draft Genome of Bradyrhizobium elkanii strain SEMIA 938, Used in Commercial Inoculants for Lupinus spp. in Brazil.</title>
        <authorList>
            <person name="Hungria M."/>
            <person name="Delamuta J.R.M."/>
            <person name="Ribeiro R.A."/>
            <person name="Nogueira M.A."/>
        </authorList>
    </citation>
    <scope>NUCLEOTIDE SEQUENCE [LARGE SCALE GENOMIC DNA]</scope>
    <source>
        <strain evidence="2 3">Semia 938</strain>
    </source>
</reference>